<protein>
    <recommendedName>
        <fullName evidence="3">Probable chemoreceptor glutamine deamidase CheD</fullName>
        <ecNumber evidence="3">3.5.1.44</ecNumber>
    </recommendedName>
</protein>
<evidence type="ECO:0000256" key="3">
    <source>
        <dbReference type="HAMAP-Rule" id="MF_01440"/>
    </source>
</evidence>
<dbReference type="InterPro" id="IPR011324">
    <property type="entry name" value="Cytotoxic_necrot_fac-like_cat"/>
</dbReference>
<dbReference type="GO" id="GO:0050568">
    <property type="term" value="F:protein-glutamine glutaminase activity"/>
    <property type="evidence" value="ECO:0007669"/>
    <property type="project" value="UniProtKB-UniRule"/>
</dbReference>
<evidence type="ECO:0000256" key="1">
    <source>
        <dbReference type="ARBA" id="ARBA00022500"/>
    </source>
</evidence>
<proteinExistence type="inferred from homology"/>
<dbReference type="EC" id="3.5.1.44" evidence="3"/>
<comment type="catalytic activity">
    <reaction evidence="3">
        <text>L-glutaminyl-[protein] + H2O = L-glutamyl-[protein] + NH4(+)</text>
        <dbReference type="Rhea" id="RHEA:16441"/>
        <dbReference type="Rhea" id="RHEA-COMP:10207"/>
        <dbReference type="Rhea" id="RHEA-COMP:10208"/>
        <dbReference type="ChEBI" id="CHEBI:15377"/>
        <dbReference type="ChEBI" id="CHEBI:28938"/>
        <dbReference type="ChEBI" id="CHEBI:29973"/>
        <dbReference type="ChEBI" id="CHEBI:30011"/>
        <dbReference type="EC" id="3.5.1.44"/>
    </reaction>
</comment>
<evidence type="ECO:0000313" key="4">
    <source>
        <dbReference type="EMBL" id="PJZ26974.1"/>
    </source>
</evidence>
<dbReference type="InterPro" id="IPR005659">
    <property type="entry name" value="Chemorcpt_Glu_NH3ase_CheD"/>
</dbReference>
<evidence type="ECO:0000256" key="2">
    <source>
        <dbReference type="ARBA" id="ARBA00022801"/>
    </source>
</evidence>
<keyword evidence="2 3" id="KW-0378">Hydrolase</keyword>
<dbReference type="Proteomes" id="UP000232196">
    <property type="component" value="Unassembled WGS sequence"/>
</dbReference>
<sequence length="208" mass="23646">MICEVALEYTIAWVDCLESNRVIVEEKKIPSMFVNVGEYLFSQTPVAMKTLLGSCVSVCLFDPFNRFGGMNHILLPGKSNVDDSARFGINAMELLINEFVKKGSPRSRLQAKIIGGGKVLSLGPKSVPIGERNVEFVKEFLRSEEISVSGEETGGQYYRNLRFFTHTFEVFVKRVQIDLEKNMIEKNEAAYLDKIRENMRKKTPITFF</sequence>
<dbReference type="EMBL" id="NPDN01000002">
    <property type="protein sequence ID" value="PJZ26974.1"/>
    <property type="molecule type" value="Genomic_DNA"/>
</dbReference>
<keyword evidence="5" id="KW-1185">Reference proteome</keyword>
<comment type="similarity">
    <text evidence="3">Belongs to the CheD family.</text>
</comment>
<dbReference type="CDD" id="cd16352">
    <property type="entry name" value="CheD"/>
    <property type="match status" value="1"/>
</dbReference>
<dbReference type="OrthoDB" id="9807202at2"/>
<dbReference type="InterPro" id="IPR038592">
    <property type="entry name" value="CheD-like_sf"/>
</dbReference>
<dbReference type="Pfam" id="PF03975">
    <property type="entry name" value="CheD"/>
    <property type="match status" value="1"/>
</dbReference>
<comment type="function">
    <text evidence="3">Probably deamidates glutamine residues to glutamate on methyl-accepting chemotaxis receptors (MCPs), playing an important role in chemotaxis.</text>
</comment>
<dbReference type="PANTHER" id="PTHR35147:SF3">
    <property type="entry name" value="CHEMORECEPTOR GLUTAMINE DEAMIDASE CHED 1-RELATED"/>
    <property type="match status" value="1"/>
</dbReference>
<name>A0A2M9XH46_9LEPT</name>
<dbReference type="PANTHER" id="PTHR35147">
    <property type="entry name" value="CHEMORECEPTOR GLUTAMINE DEAMIDASE CHED-RELATED"/>
    <property type="match status" value="1"/>
</dbReference>
<evidence type="ECO:0000313" key="5">
    <source>
        <dbReference type="Proteomes" id="UP000232196"/>
    </source>
</evidence>
<reference evidence="4 5" key="1">
    <citation type="submission" date="2017-07" db="EMBL/GenBank/DDBJ databases">
        <title>Leptospira spp. isolated from tropical soils.</title>
        <authorList>
            <person name="Thibeaux R."/>
            <person name="Iraola G."/>
            <person name="Ferres I."/>
            <person name="Bierque E."/>
            <person name="Girault D."/>
            <person name="Soupe-Gilbert M.-E."/>
            <person name="Picardeau M."/>
            <person name="Goarant C."/>
        </authorList>
    </citation>
    <scope>NUCLEOTIDE SEQUENCE [LARGE SCALE GENOMIC DNA]</scope>
    <source>
        <strain evidence="4 5">MCA1-C-A1</strain>
    </source>
</reference>
<keyword evidence="1 3" id="KW-0145">Chemotaxis</keyword>
<accession>A0A2M9XH46</accession>
<dbReference type="HAMAP" id="MF_01440">
    <property type="entry name" value="CheD"/>
    <property type="match status" value="1"/>
</dbReference>
<dbReference type="SUPFAM" id="SSF64438">
    <property type="entry name" value="CNF1/YfiH-like putative cysteine hydrolases"/>
    <property type="match status" value="1"/>
</dbReference>
<gene>
    <name evidence="3" type="primary">cheD</name>
    <name evidence="4" type="ORF">CH357_04035</name>
</gene>
<organism evidence="4 5">
    <name type="scientific">Leptospira hartskeerlii</name>
    <dbReference type="NCBI Taxonomy" id="2023177"/>
    <lineage>
        <taxon>Bacteria</taxon>
        <taxon>Pseudomonadati</taxon>
        <taxon>Spirochaetota</taxon>
        <taxon>Spirochaetia</taxon>
        <taxon>Leptospirales</taxon>
        <taxon>Leptospiraceae</taxon>
        <taxon>Leptospira</taxon>
    </lineage>
</organism>
<dbReference type="GO" id="GO:0006935">
    <property type="term" value="P:chemotaxis"/>
    <property type="evidence" value="ECO:0007669"/>
    <property type="project" value="UniProtKB-UniRule"/>
</dbReference>
<comment type="caution">
    <text evidence="4">The sequence shown here is derived from an EMBL/GenBank/DDBJ whole genome shotgun (WGS) entry which is preliminary data.</text>
</comment>
<dbReference type="Gene3D" id="3.30.1330.200">
    <property type="match status" value="1"/>
</dbReference>
<dbReference type="AlphaFoldDB" id="A0A2M9XH46"/>